<keyword evidence="1" id="KW-0479">Metal-binding</keyword>
<feature type="domain" description="C2H2-type" evidence="7">
    <location>
        <begin position="464"/>
        <end position="492"/>
    </location>
</feature>
<feature type="compositionally biased region" description="Acidic residues" evidence="6">
    <location>
        <begin position="208"/>
        <end position="223"/>
    </location>
</feature>
<dbReference type="Pfam" id="PF00096">
    <property type="entry name" value="zf-C2H2"/>
    <property type="match status" value="6"/>
</dbReference>
<dbReference type="PANTHER" id="PTHR24409">
    <property type="entry name" value="ZINC FINGER PROTEIN 142"/>
    <property type="match status" value="1"/>
</dbReference>
<dbReference type="InterPro" id="IPR012934">
    <property type="entry name" value="Znf_AD"/>
</dbReference>
<dbReference type="PhylomeDB" id="B3ME99"/>
<feature type="region of interest" description="Disordered" evidence="6">
    <location>
        <begin position="127"/>
        <end position="257"/>
    </location>
</feature>
<evidence type="ECO:0000256" key="4">
    <source>
        <dbReference type="ARBA" id="ARBA00022833"/>
    </source>
</evidence>
<feature type="domain" description="C2H2-type" evidence="7">
    <location>
        <begin position="435"/>
        <end position="463"/>
    </location>
</feature>
<dbReference type="STRING" id="7217.B3ME99"/>
<feature type="domain" description="C2H2-type" evidence="7">
    <location>
        <begin position="367"/>
        <end position="394"/>
    </location>
</feature>
<evidence type="ECO:0000256" key="3">
    <source>
        <dbReference type="ARBA" id="ARBA00022771"/>
    </source>
</evidence>
<feature type="region of interest" description="Disordered" evidence="6">
    <location>
        <begin position="630"/>
        <end position="652"/>
    </location>
</feature>
<dbReference type="SUPFAM" id="SSF57716">
    <property type="entry name" value="Glucocorticoid receptor-like (DNA-binding domain)"/>
    <property type="match status" value="1"/>
</dbReference>
<dbReference type="OMA" id="AIICDKC"/>
<dbReference type="PROSITE" id="PS50157">
    <property type="entry name" value="ZINC_FINGER_C2H2_2"/>
    <property type="match status" value="7"/>
</dbReference>
<dbReference type="SMART" id="SM00355">
    <property type="entry name" value="ZnF_C2H2"/>
    <property type="match status" value="10"/>
</dbReference>
<dbReference type="eggNOG" id="KOG1721">
    <property type="taxonomic scope" value="Eukaryota"/>
</dbReference>
<accession>B3ME99</accession>
<gene>
    <name evidence="8" type="primary">Dana\GF11921</name>
    <name evidence="8" type="synonym">dana_GLEANR_11937</name>
    <name evidence="8" type="ORF">GF11921</name>
</gene>
<feature type="compositionally biased region" description="Acidic residues" evidence="6">
    <location>
        <begin position="241"/>
        <end position="254"/>
    </location>
</feature>
<organism evidence="8 9">
    <name type="scientific">Drosophila ananassae</name>
    <name type="common">Fruit fly</name>
    <dbReference type="NCBI Taxonomy" id="7217"/>
    <lineage>
        <taxon>Eukaryota</taxon>
        <taxon>Metazoa</taxon>
        <taxon>Ecdysozoa</taxon>
        <taxon>Arthropoda</taxon>
        <taxon>Hexapoda</taxon>
        <taxon>Insecta</taxon>
        <taxon>Pterygota</taxon>
        <taxon>Neoptera</taxon>
        <taxon>Endopterygota</taxon>
        <taxon>Diptera</taxon>
        <taxon>Brachycera</taxon>
        <taxon>Muscomorpha</taxon>
        <taxon>Ephydroidea</taxon>
        <taxon>Drosophilidae</taxon>
        <taxon>Drosophila</taxon>
        <taxon>Sophophora</taxon>
    </lineage>
</organism>
<name>B3ME99_DROAN</name>
<dbReference type="KEGG" id="dan:6494780"/>
<evidence type="ECO:0000256" key="5">
    <source>
        <dbReference type="PROSITE-ProRule" id="PRU00042"/>
    </source>
</evidence>
<dbReference type="GO" id="GO:0008270">
    <property type="term" value="F:zinc ion binding"/>
    <property type="evidence" value="ECO:0007669"/>
    <property type="project" value="UniProtKB-KW"/>
</dbReference>
<evidence type="ECO:0000256" key="6">
    <source>
        <dbReference type="SAM" id="MobiDB-lite"/>
    </source>
</evidence>
<feature type="domain" description="C2H2-type" evidence="7">
    <location>
        <begin position="585"/>
        <end position="613"/>
    </location>
</feature>
<dbReference type="GO" id="GO:0000981">
    <property type="term" value="F:DNA-binding transcription factor activity, RNA polymerase II-specific"/>
    <property type="evidence" value="ECO:0007669"/>
    <property type="project" value="TreeGrafter"/>
</dbReference>
<keyword evidence="3 5" id="KW-0863">Zinc-finger</keyword>
<dbReference type="HOGENOM" id="CLU_002678_94_13_1"/>
<evidence type="ECO:0000256" key="1">
    <source>
        <dbReference type="ARBA" id="ARBA00022723"/>
    </source>
</evidence>
<dbReference type="OrthoDB" id="7852576at2759"/>
<feature type="domain" description="C2H2-type" evidence="7">
    <location>
        <begin position="528"/>
        <end position="556"/>
    </location>
</feature>
<dbReference type="SUPFAM" id="SSF57667">
    <property type="entry name" value="beta-beta-alpha zinc fingers"/>
    <property type="match status" value="4"/>
</dbReference>
<evidence type="ECO:0000313" key="8">
    <source>
        <dbReference type="EMBL" id="EDV36505.1"/>
    </source>
</evidence>
<dbReference type="InterPro" id="IPR013087">
    <property type="entry name" value="Znf_C2H2_type"/>
</dbReference>
<evidence type="ECO:0000256" key="2">
    <source>
        <dbReference type="ARBA" id="ARBA00022737"/>
    </source>
</evidence>
<keyword evidence="4" id="KW-0862">Zinc</keyword>
<dbReference type="GO" id="GO:0000977">
    <property type="term" value="F:RNA polymerase II transcription regulatory region sequence-specific DNA binding"/>
    <property type="evidence" value="ECO:0007669"/>
    <property type="project" value="TreeGrafter"/>
</dbReference>
<dbReference type="InParanoid" id="B3ME99"/>
<dbReference type="InterPro" id="IPR036236">
    <property type="entry name" value="Znf_C2H2_sf"/>
</dbReference>
<feature type="domain" description="C2H2-type" evidence="7">
    <location>
        <begin position="557"/>
        <end position="584"/>
    </location>
</feature>
<sequence>MTSCVLCQDSTDAVFTLFSEEGVRLNIRDIIAKHFSFFELPSTGSDVEAICRECWTCVTNFDELYQKVYKLHQMGGGDAKNVPIEFCGETESINPLFTLEVDALAEGFFAPNEVKVEVNELEPLPKLELLEDPVDTESKSSKRSRSQSEGPSQPKRRIKNEQPLDSESDVPLSVYLETAPLRRSTRRGRPPKAKPEPPPSSPKKEYLSEDEPENDRDDTEFEPPEAVLGTDDSASSSSGSSDEDSDDSLPDFEPEERYAEIPKRVVVKPKKYRKREKPLVPPVRMSRAEIEKRKQQQDEYDDIIMEFFKKLPCSICNLLVQNFADMRRHQRMSHDIDSGYIECCGRKYHIRKGLAEHVLVHKNPDHFMCSQCGRVFQDSRTLEIHEQTHISPEVKTEPKDKPVYQCDKCPKSFTTKAAIEYHNVSKHVPKSEFKYSCPECKKKIPTERKLKEHMRYMHDPESAIICDKCGKTLRSQTNLKKHHELEHSDEPRRKPDPVQCEICGTWLRHLSGLKQHMNTVHEPPGGEHRCHICNKTSTNSRALKRHIYHNHLCERKFKCGMCDKAFKRPQDLREHTSTHTGEVLYTCPNCPMTFFSNANMYKHRQRLHRAEWEADRKKPLPPNIMKISQGATTAMKKRQTSSGMFPQLEQKQ</sequence>
<dbReference type="Pfam" id="PF07776">
    <property type="entry name" value="zf-AD"/>
    <property type="match status" value="1"/>
</dbReference>
<evidence type="ECO:0000259" key="7">
    <source>
        <dbReference type="PROSITE" id="PS50157"/>
    </source>
</evidence>
<dbReference type="Gene3D" id="3.40.1800.20">
    <property type="match status" value="1"/>
</dbReference>
<reference evidence="8 9" key="1">
    <citation type="journal article" date="2007" name="Nature">
        <title>Evolution of genes and genomes on the Drosophila phylogeny.</title>
        <authorList>
            <consortium name="Drosophila 12 Genomes Consortium"/>
            <person name="Clark A.G."/>
            <person name="Eisen M.B."/>
            <person name="Smith D.R."/>
            <person name="Bergman C.M."/>
            <person name="Oliver B."/>
            <person name="Markow T.A."/>
            <person name="Kaufman T.C."/>
            <person name="Kellis M."/>
            <person name="Gelbart W."/>
            <person name="Iyer V.N."/>
            <person name="Pollard D.A."/>
            <person name="Sackton T.B."/>
            <person name="Larracuente A.M."/>
            <person name="Singh N.D."/>
            <person name="Abad J.P."/>
            <person name="Abt D.N."/>
            <person name="Adryan B."/>
            <person name="Aguade M."/>
            <person name="Akashi H."/>
            <person name="Anderson W.W."/>
            <person name="Aquadro C.F."/>
            <person name="Ardell D.H."/>
            <person name="Arguello R."/>
            <person name="Artieri C.G."/>
            <person name="Barbash D.A."/>
            <person name="Barker D."/>
            <person name="Barsanti P."/>
            <person name="Batterham P."/>
            <person name="Batzoglou S."/>
            <person name="Begun D."/>
            <person name="Bhutkar A."/>
            <person name="Blanco E."/>
            <person name="Bosak S.A."/>
            <person name="Bradley R.K."/>
            <person name="Brand A.D."/>
            <person name="Brent M.R."/>
            <person name="Brooks A.N."/>
            <person name="Brown R.H."/>
            <person name="Butlin R.K."/>
            <person name="Caggese C."/>
            <person name="Calvi B.R."/>
            <person name="Bernardo de Carvalho A."/>
            <person name="Caspi A."/>
            <person name="Castrezana S."/>
            <person name="Celniker S.E."/>
            <person name="Chang J.L."/>
            <person name="Chapple C."/>
            <person name="Chatterji S."/>
            <person name="Chinwalla A."/>
            <person name="Civetta A."/>
            <person name="Clifton S.W."/>
            <person name="Comeron J.M."/>
            <person name="Costello J.C."/>
            <person name="Coyne J.A."/>
            <person name="Daub J."/>
            <person name="David R.G."/>
            <person name="Delcher A.L."/>
            <person name="Delehaunty K."/>
            <person name="Do C.B."/>
            <person name="Ebling H."/>
            <person name="Edwards K."/>
            <person name="Eickbush T."/>
            <person name="Evans J.D."/>
            <person name="Filipski A."/>
            <person name="Findeiss S."/>
            <person name="Freyhult E."/>
            <person name="Fulton L."/>
            <person name="Fulton R."/>
            <person name="Garcia A.C."/>
            <person name="Gardiner A."/>
            <person name="Garfield D.A."/>
            <person name="Garvin B.E."/>
            <person name="Gibson G."/>
            <person name="Gilbert D."/>
            <person name="Gnerre S."/>
            <person name="Godfrey J."/>
            <person name="Good R."/>
            <person name="Gotea V."/>
            <person name="Gravely B."/>
            <person name="Greenberg A.J."/>
            <person name="Griffiths-Jones S."/>
            <person name="Gross S."/>
            <person name="Guigo R."/>
            <person name="Gustafson E.A."/>
            <person name="Haerty W."/>
            <person name="Hahn M.W."/>
            <person name="Halligan D.L."/>
            <person name="Halpern A.L."/>
            <person name="Halter G.M."/>
            <person name="Han M.V."/>
            <person name="Heger A."/>
            <person name="Hillier L."/>
            <person name="Hinrichs A.S."/>
            <person name="Holmes I."/>
            <person name="Hoskins R.A."/>
            <person name="Hubisz M.J."/>
            <person name="Hultmark D."/>
            <person name="Huntley M.A."/>
            <person name="Jaffe D.B."/>
            <person name="Jagadeeshan S."/>
            <person name="Jeck W.R."/>
            <person name="Johnson J."/>
            <person name="Jones C.D."/>
            <person name="Jordan W.C."/>
            <person name="Karpen G.H."/>
            <person name="Kataoka E."/>
            <person name="Keightley P.D."/>
            <person name="Kheradpour P."/>
            <person name="Kirkness E.F."/>
            <person name="Koerich L.B."/>
            <person name="Kristiansen K."/>
            <person name="Kudrna D."/>
            <person name="Kulathinal R.J."/>
            <person name="Kumar S."/>
            <person name="Kwok R."/>
            <person name="Lander E."/>
            <person name="Langley C.H."/>
            <person name="Lapoint R."/>
            <person name="Lazzaro B.P."/>
            <person name="Lee S.J."/>
            <person name="Levesque L."/>
            <person name="Li R."/>
            <person name="Lin C.F."/>
            <person name="Lin M.F."/>
            <person name="Lindblad-Toh K."/>
            <person name="Llopart A."/>
            <person name="Long M."/>
            <person name="Low L."/>
            <person name="Lozovsky E."/>
            <person name="Lu J."/>
            <person name="Luo M."/>
            <person name="Machado C.A."/>
            <person name="Makalowski W."/>
            <person name="Marzo M."/>
            <person name="Matsuda M."/>
            <person name="Matzkin L."/>
            <person name="McAllister B."/>
            <person name="McBride C.S."/>
            <person name="McKernan B."/>
            <person name="McKernan K."/>
            <person name="Mendez-Lago M."/>
            <person name="Minx P."/>
            <person name="Mollenhauer M.U."/>
            <person name="Montooth K."/>
            <person name="Mount S.M."/>
            <person name="Mu X."/>
            <person name="Myers E."/>
            <person name="Negre B."/>
            <person name="Newfeld S."/>
            <person name="Nielsen R."/>
            <person name="Noor M.A."/>
            <person name="O'Grady P."/>
            <person name="Pachter L."/>
            <person name="Papaceit M."/>
            <person name="Parisi M.J."/>
            <person name="Parisi M."/>
            <person name="Parts L."/>
            <person name="Pedersen J.S."/>
            <person name="Pesole G."/>
            <person name="Phillippy A.M."/>
            <person name="Ponting C.P."/>
            <person name="Pop M."/>
            <person name="Porcelli D."/>
            <person name="Powell J.R."/>
            <person name="Prohaska S."/>
            <person name="Pruitt K."/>
            <person name="Puig M."/>
            <person name="Quesneville H."/>
            <person name="Ram K.R."/>
            <person name="Rand D."/>
            <person name="Rasmussen M.D."/>
            <person name="Reed L.K."/>
            <person name="Reenan R."/>
            <person name="Reily A."/>
            <person name="Remington K.A."/>
            <person name="Rieger T.T."/>
            <person name="Ritchie M.G."/>
            <person name="Robin C."/>
            <person name="Rogers Y.H."/>
            <person name="Rohde C."/>
            <person name="Rozas J."/>
            <person name="Rubenfield M.J."/>
            <person name="Ruiz A."/>
            <person name="Russo S."/>
            <person name="Salzberg S.L."/>
            <person name="Sanchez-Gracia A."/>
            <person name="Saranga D.J."/>
            <person name="Sato H."/>
            <person name="Schaeffer S.W."/>
            <person name="Schatz M.C."/>
            <person name="Schlenke T."/>
            <person name="Schwartz R."/>
            <person name="Segarra C."/>
            <person name="Singh R.S."/>
            <person name="Sirot L."/>
            <person name="Sirota M."/>
            <person name="Sisneros N.B."/>
            <person name="Smith C.D."/>
            <person name="Smith T.F."/>
            <person name="Spieth J."/>
            <person name="Stage D.E."/>
            <person name="Stark A."/>
            <person name="Stephan W."/>
            <person name="Strausberg R.L."/>
            <person name="Strempel S."/>
            <person name="Sturgill D."/>
            <person name="Sutton G."/>
            <person name="Sutton G.G."/>
            <person name="Tao W."/>
            <person name="Teichmann S."/>
            <person name="Tobari Y.N."/>
            <person name="Tomimura Y."/>
            <person name="Tsolas J.M."/>
            <person name="Valente V.L."/>
            <person name="Venter E."/>
            <person name="Venter J.C."/>
            <person name="Vicario S."/>
            <person name="Vieira F.G."/>
            <person name="Vilella A.J."/>
            <person name="Villasante A."/>
            <person name="Walenz B."/>
            <person name="Wang J."/>
            <person name="Wasserman M."/>
            <person name="Watts T."/>
            <person name="Wilson D."/>
            <person name="Wilson R.K."/>
            <person name="Wing R.A."/>
            <person name="Wolfner M.F."/>
            <person name="Wong A."/>
            <person name="Wong G.K."/>
            <person name="Wu C.I."/>
            <person name="Wu G."/>
            <person name="Yamamoto D."/>
            <person name="Yang H.P."/>
            <person name="Yang S.P."/>
            <person name="Yorke J.A."/>
            <person name="Yoshida K."/>
            <person name="Zdobnov E."/>
            <person name="Zhang P."/>
            <person name="Zhang Y."/>
            <person name="Zimin A.V."/>
            <person name="Baldwin J."/>
            <person name="Abdouelleil A."/>
            <person name="Abdulkadir J."/>
            <person name="Abebe A."/>
            <person name="Abera B."/>
            <person name="Abreu J."/>
            <person name="Acer S.C."/>
            <person name="Aftuck L."/>
            <person name="Alexander A."/>
            <person name="An P."/>
            <person name="Anderson E."/>
            <person name="Anderson S."/>
            <person name="Arachi H."/>
            <person name="Azer M."/>
            <person name="Bachantsang P."/>
            <person name="Barry A."/>
            <person name="Bayul T."/>
            <person name="Berlin A."/>
            <person name="Bessette D."/>
            <person name="Bloom T."/>
            <person name="Blye J."/>
            <person name="Boguslavskiy L."/>
            <person name="Bonnet C."/>
            <person name="Boukhgalter B."/>
            <person name="Bourzgui I."/>
            <person name="Brown A."/>
            <person name="Cahill P."/>
            <person name="Channer S."/>
            <person name="Cheshatsang Y."/>
            <person name="Chuda L."/>
            <person name="Citroen M."/>
            <person name="Collymore A."/>
            <person name="Cooke P."/>
            <person name="Costello M."/>
            <person name="D'Aco K."/>
            <person name="Daza R."/>
            <person name="De Haan G."/>
            <person name="DeGray S."/>
            <person name="DeMaso C."/>
            <person name="Dhargay N."/>
            <person name="Dooley K."/>
            <person name="Dooley E."/>
            <person name="Doricent M."/>
            <person name="Dorje P."/>
            <person name="Dorjee K."/>
            <person name="Dupes A."/>
            <person name="Elong R."/>
            <person name="Falk J."/>
            <person name="Farina A."/>
            <person name="Faro S."/>
            <person name="Ferguson D."/>
            <person name="Fisher S."/>
            <person name="Foley C.D."/>
            <person name="Franke A."/>
            <person name="Friedrich D."/>
            <person name="Gadbois L."/>
            <person name="Gearin G."/>
            <person name="Gearin C.R."/>
            <person name="Giannoukos G."/>
            <person name="Goode T."/>
            <person name="Graham J."/>
            <person name="Grandbois E."/>
            <person name="Grewal S."/>
            <person name="Gyaltsen K."/>
            <person name="Hafez N."/>
            <person name="Hagos B."/>
            <person name="Hall J."/>
            <person name="Henson C."/>
            <person name="Hollinger A."/>
            <person name="Honan T."/>
            <person name="Huard M.D."/>
            <person name="Hughes L."/>
            <person name="Hurhula B."/>
            <person name="Husby M.E."/>
            <person name="Kamat A."/>
            <person name="Kanga B."/>
            <person name="Kashin S."/>
            <person name="Khazanovich D."/>
            <person name="Kisner P."/>
            <person name="Lance K."/>
            <person name="Lara M."/>
            <person name="Lee W."/>
            <person name="Lennon N."/>
            <person name="Letendre F."/>
            <person name="LeVine R."/>
            <person name="Lipovsky A."/>
            <person name="Liu X."/>
            <person name="Liu J."/>
            <person name="Liu S."/>
            <person name="Lokyitsang T."/>
            <person name="Lokyitsang Y."/>
            <person name="Lubonja R."/>
            <person name="Lui A."/>
            <person name="MacDonald P."/>
            <person name="Magnisalis V."/>
            <person name="Maru K."/>
            <person name="Matthews C."/>
            <person name="McCusker W."/>
            <person name="McDonough S."/>
            <person name="Mehta T."/>
            <person name="Meldrim J."/>
            <person name="Meneus L."/>
            <person name="Mihai O."/>
            <person name="Mihalev A."/>
            <person name="Mihova T."/>
            <person name="Mittelman R."/>
            <person name="Mlenga V."/>
            <person name="Montmayeur A."/>
            <person name="Mulrain L."/>
            <person name="Navidi A."/>
            <person name="Naylor J."/>
            <person name="Negash T."/>
            <person name="Nguyen T."/>
            <person name="Nguyen N."/>
            <person name="Nicol R."/>
            <person name="Norbu C."/>
            <person name="Norbu N."/>
            <person name="Novod N."/>
            <person name="O'Neill B."/>
            <person name="Osman S."/>
            <person name="Markiewicz E."/>
            <person name="Oyono O.L."/>
            <person name="Patti C."/>
            <person name="Phunkhang P."/>
            <person name="Pierre F."/>
            <person name="Priest M."/>
            <person name="Raghuraman S."/>
            <person name="Rege F."/>
            <person name="Reyes R."/>
            <person name="Rise C."/>
            <person name="Rogov P."/>
            <person name="Ross K."/>
            <person name="Ryan E."/>
            <person name="Settipalli S."/>
            <person name="Shea T."/>
            <person name="Sherpa N."/>
            <person name="Shi L."/>
            <person name="Shih D."/>
            <person name="Sparrow T."/>
            <person name="Spaulding J."/>
            <person name="Stalker J."/>
            <person name="Stange-Thomann N."/>
            <person name="Stavropoulos S."/>
            <person name="Stone C."/>
            <person name="Strader C."/>
            <person name="Tesfaye S."/>
            <person name="Thomson T."/>
            <person name="Thoulutsang Y."/>
            <person name="Thoulutsang D."/>
            <person name="Topham K."/>
            <person name="Topping I."/>
            <person name="Tsamla T."/>
            <person name="Vassiliev H."/>
            <person name="Vo A."/>
            <person name="Wangchuk T."/>
            <person name="Wangdi T."/>
            <person name="Weiand M."/>
            <person name="Wilkinson J."/>
            <person name="Wilson A."/>
            <person name="Yadav S."/>
            <person name="Young G."/>
            <person name="Yu Q."/>
            <person name="Zembek L."/>
            <person name="Zhong D."/>
            <person name="Zimmer A."/>
            <person name="Zwirko Z."/>
            <person name="Jaffe D.B."/>
            <person name="Alvarez P."/>
            <person name="Brockman W."/>
            <person name="Butler J."/>
            <person name="Chin C."/>
            <person name="Gnerre S."/>
            <person name="Grabherr M."/>
            <person name="Kleber M."/>
            <person name="Mauceli E."/>
            <person name="MacCallum I."/>
        </authorList>
    </citation>
    <scope>NUCLEOTIDE SEQUENCE [LARGE SCALE GENOMIC DNA]</scope>
    <source>
        <strain evidence="9">Tucson 14024-0371.13</strain>
    </source>
</reference>
<keyword evidence="9" id="KW-1185">Reference proteome</keyword>
<feature type="domain" description="C2H2-type" evidence="7">
    <location>
        <begin position="404"/>
        <end position="432"/>
    </location>
</feature>
<keyword evidence="2" id="KW-0677">Repeat</keyword>
<dbReference type="PROSITE" id="PS00028">
    <property type="entry name" value="ZINC_FINGER_C2H2_1"/>
    <property type="match status" value="8"/>
</dbReference>
<dbReference type="EMBL" id="CH902619">
    <property type="protein sequence ID" value="EDV36505.1"/>
    <property type="molecule type" value="Genomic_DNA"/>
</dbReference>
<dbReference type="Gene3D" id="3.30.160.60">
    <property type="entry name" value="Classic Zinc Finger"/>
    <property type="match status" value="5"/>
</dbReference>
<feature type="compositionally biased region" description="Low complexity" evidence="6">
    <location>
        <begin position="231"/>
        <end position="240"/>
    </location>
</feature>
<dbReference type="FunFam" id="3.30.160.60:FF:002979">
    <property type="entry name" value="LD21421p"/>
    <property type="match status" value="1"/>
</dbReference>
<dbReference type="AlphaFoldDB" id="B3ME99"/>
<evidence type="ECO:0000313" key="9">
    <source>
        <dbReference type="Proteomes" id="UP000007801"/>
    </source>
</evidence>
<dbReference type="GeneID" id="6494780"/>
<dbReference type="FunCoup" id="B3ME99">
    <property type="interactions" value="1765"/>
</dbReference>
<dbReference type="GO" id="GO:0005634">
    <property type="term" value="C:nucleus"/>
    <property type="evidence" value="ECO:0007669"/>
    <property type="project" value="InterPro"/>
</dbReference>
<feature type="compositionally biased region" description="Basic residues" evidence="6">
    <location>
        <begin position="183"/>
        <end position="192"/>
    </location>
</feature>
<dbReference type="Proteomes" id="UP000007801">
    <property type="component" value="Unassembled WGS sequence"/>
</dbReference>
<proteinExistence type="predicted"/>
<dbReference type="SMR" id="B3ME99"/>
<dbReference type="PANTHER" id="PTHR24409:SF295">
    <property type="entry name" value="AZ2-RELATED"/>
    <property type="match status" value="1"/>
</dbReference>
<protein>
    <recommendedName>
        <fullName evidence="7">C2H2-type domain-containing protein</fullName>
    </recommendedName>
</protein>